<dbReference type="SMART" id="SM00073">
    <property type="entry name" value="HPT"/>
    <property type="match status" value="1"/>
</dbReference>
<comment type="caution">
    <text evidence="3">The sequence shown here is derived from an EMBL/GenBank/DDBJ whole genome shotgun (WGS) entry which is preliminary data.</text>
</comment>
<dbReference type="GO" id="GO:0000160">
    <property type="term" value="P:phosphorelay signal transduction system"/>
    <property type="evidence" value="ECO:0007669"/>
    <property type="project" value="InterPro"/>
</dbReference>
<dbReference type="Gene3D" id="1.20.120.160">
    <property type="entry name" value="HPT domain"/>
    <property type="match status" value="1"/>
</dbReference>
<dbReference type="AlphaFoldDB" id="A0A439D2W0"/>
<proteinExistence type="predicted"/>
<feature type="domain" description="HPt" evidence="2">
    <location>
        <begin position="38"/>
        <end position="140"/>
    </location>
</feature>
<dbReference type="EMBL" id="RYZI01000184">
    <property type="protein sequence ID" value="RWA08782.1"/>
    <property type="molecule type" value="Genomic_DNA"/>
</dbReference>
<sequence length="147" mass="16628">MASDDRTDDHDPNMPDLGDAIDILTFSQILEMDDSEEDREFSKSIVYGFFEQAEETFGKMDSALESRDLDELYRLGHYLKGSSATVGLTKVKDSCEKIQRYGKRENVDGSAEPNEELCLSRIQSTLVSVKSEYADAEKTLKKFFDST</sequence>
<name>A0A439D2W0_9PEZI</name>
<keyword evidence="4" id="KW-1185">Reference proteome</keyword>
<dbReference type="Proteomes" id="UP000286045">
    <property type="component" value="Unassembled WGS sequence"/>
</dbReference>
<dbReference type="GO" id="GO:0005737">
    <property type="term" value="C:cytoplasm"/>
    <property type="evidence" value="ECO:0007669"/>
    <property type="project" value="TreeGrafter"/>
</dbReference>
<dbReference type="Pfam" id="PF01627">
    <property type="entry name" value="Hpt"/>
    <property type="match status" value="1"/>
</dbReference>
<keyword evidence="1" id="KW-0597">Phosphoprotein</keyword>
<evidence type="ECO:0000313" key="4">
    <source>
        <dbReference type="Proteomes" id="UP000286045"/>
    </source>
</evidence>
<evidence type="ECO:0000259" key="2">
    <source>
        <dbReference type="PROSITE" id="PS50894"/>
    </source>
</evidence>
<organism evidence="3 4">
    <name type="scientific">Xylaria grammica</name>
    <dbReference type="NCBI Taxonomy" id="363999"/>
    <lineage>
        <taxon>Eukaryota</taxon>
        <taxon>Fungi</taxon>
        <taxon>Dikarya</taxon>
        <taxon>Ascomycota</taxon>
        <taxon>Pezizomycotina</taxon>
        <taxon>Sordariomycetes</taxon>
        <taxon>Xylariomycetidae</taxon>
        <taxon>Xylariales</taxon>
        <taxon>Xylariaceae</taxon>
        <taxon>Xylaria</taxon>
    </lineage>
</organism>
<feature type="modified residue" description="Phosphohistidine" evidence="1">
    <location>
        <position position="77"/>
    </location>
</feature>
<dbReference type="GO" id="GO:0005634">
    <property type="term" value="C:nucleus"/>
    <property type="evidence" value="ECO:0007669"/>
    <property type="project" value="TreeGrafter"/>
</dbReference>
<dbReference type="InterPro" id="IPR045871">
    <property type="entry name" value="AHP1-5/YPD1"/>
</dbReference>
<dbReference type="PANTHER" id="PTHR28242">
    <property type="entry name" value="PHOSPHORELAY INTERMEDIATE PROTEIN YPD1"/>
    <property type="match status" value="1"/>
</dbReference>
<dbReference type="GO" id="GO:0043424">
    <property type="term" value="F:protein histidine kinase binding"/>
    <property type="evidence" value="ECO:0007669"/>
    <property type="project" value="InterPro"/>
</dbReference>
<evidence type="ECO:0000256" key="1">
    <source>
        <dbReference type="PROSITE-ProRule" id="PRU00110"/>
    </source>
</evidence>
<dbReference type="SUPFAM" id="SSF47226">
    <property type="entry name" value="Histidine-containing phosphotransfer domain, HPT domain"/>
    <property type="match status" value="1"/>
</dbReference>
<dbReference type="GO" id="GO:0009927">
    <property type="term" value="F:histidine phosphotransfer kinase activity"/>
    <property type="evidence" value="ECO:0007669"/>
    <property type="project" value="InterPro"/>
</dbReference>
<reference evidence="3 4" key="1">
    <citation type="submission" date="2018-12" db="EMBL/GenBank/DDBJ databases">
        <title>Draft genome sequence of Xylaria grammica IHI A82.</title>
        <authorList>
            <person name="Buettner E."/>
            <person name="Kellner H."/>
        </authorList>
    </citation>
    <scope>NUCLEOTIDE SEQUENCE [LARGE SCALE GENOMIC DNA]</scope>
    <source>
        <strain evidence="3 4">IHI A82</strain>
    </source>
</reference>
<accession>A0A439D2W0</accession>
<protein>
    <recommendedName>
        <fullName evidence="2">HPt domain-containing protein</fullName>
    </recommendedName>
</protein>
<gene>
    <name evidence="3" type="ORF">EKO27_g6310</name>
</gene>
<dbReference type="STRING" id="363999.A0A439D2W0"/>
<evidence type="ECO:0000313" key="3">
    <source>
        <dbReference type="EMBL" id="RWA08782.1"/>
    </source>
</evidence>
<dbReference type="PROSITE" id="PS50894">
    <property type="entry name" value="HPT"/>
    <property type="match status" value="1"/>
</dbReference>
<dbReference type="PANTHER" id="PTHR28242:SF52">
    <property type="entry name" value="PHOSPHORELAY INTERMEDIATE PROTEIN YPD1"/>
    <property type="match status" value="1"/>
</dbReference>
<dbReference type="InterPro" id="IPR008207">
    <property type="entry name" value="Sig_transdc_His_kin_Hpt_dom"/>
</dbReference>
<dbReference type="InterPro" id="IPR036641">
    <property type="entry name" value="HPT_dom_sf"/>
</dbReference>